<gene>
    <name evidence="1" type="ORF">BDV98DRAFT_570110</name>
</gene>
<dbReference type="OrthoDB" id="2973840at2759"/>
<organism evidence="1 2">
    <name type="scientific">Pterulicium gracile</name>
    <dbReference type="NCBI Taxonomy" id="1884261"/>
    <lineage>
        <taxon>Eukaryota</taxon>
        <taxon>Fungi</taxon>
        <taxon>Dikarya</taxon>
        <taxon>Basidiomycota</taxon>
        <taxon>Agaricomycotina</taxon>
        <taxon>Agaricomycetes</taxon>
        <taxon>Agaricomycetidae</taxon>
        <taxon>Agaricales</taxon>
        <taxon>Pleurotineae</taxon>
        <taxon>Pterulaceae</taxon>
        <taxon>Pterulicium</taxon>
    </lineage>
</organism>
<sequence>MVFGGCMPALEGSVLIHRILWTQIELSTRCRSRSSKQLPIEQQLKIQLVRAGSRPLDIKINLFTVCIPLDSGVFAKPVRLLVQNFTRCSSLCLDGEMPPSWILTDPPGSHTQSPSLSSLRSLGLFDPSWLPTFLFRTHRRCEASPSI</sequence>
<accession>A0A5C3QDM1</accession>
<evidence type="ECO:0000313" key="2">
    <source>
        <dbReference type="Proteomes" id="UP000305067"/>
    </source>
</evidence>
<evidence type="ECO:0000313" key="1">
    <source>
        <dbReference type="EMBL" id="TFL00175.1"/>
    </source>
</evidence>
<dbReference type="Proteomes" id="UP000305067">
    <property type="component" value="Unassembled WGS sequence"/>
</dbReference>
<protein>
    <submittedName>
        <fullName evidence="1">Uncharacterized protein</fullName>
    </submittedName>
</protein>
<proteinExistence type="predicted"/>
<name>A0A5C3QDM1_9AGAR</name>
<keyword evidence="2" id="KW-1185">Reference proteome</keyword>
<dbReference type="AlphaFoldDB" id="A0A5C3QDM1"/>
<reference evidence="1 2" key="1">
    <citation type="journal article" date="2019" name="Nat. Ecol. Evol.">
        <title>Megaphylogeny resolves global patterns of mushroom evolution.</title>
        <authorList>
            <person name="Varga T."/>
            <person name="Krizsan K."/>
            <person name="Foldi C."/>
            <person name="Dima B."/>
            <person name="Sanchez-Garcia M."/>
            <person name="Sanchez-Ramirez S."/>
            <person name="Szollosi G.J."/>
            <person name="Szarkandi J.G."/>
            <person name="Papp V."/>
            <person name="Albert L."/>
            <person name="Andreopoulos W."/>
            <person name="Angelini C."/>
            <person name="Antonin V."/>
            <person name="Barry K.W."/>
            <person name="Bougher N.L."/>
            <person name="Buchanan P."/>
            <person name="Buyck B."/>
            <person name="Bense V."/>
            <person name="Catcheside P."/>
            <person name="Chovatia M."/>
            <person name="Cooper J."/>
            <person name="Damon W."/>
            <person name="Desjardin D."/>
            <person name="Finy P."/>
            <person name="Geml J."/>
            <person name="Haridas S."/>
            <person name="Hughes K."/>
            <person name="Justo A."/>
            <person name="Karasinski D."/>
            <person name="Kautmanova I."/>
            <person name="Kiss B."/>
            <person name="Kocsube S."/>
            <person name="Kotiranta H."/>
            <person name="LaButti K.M."/>
            <person name="Lechner B.E."/>
            <person name="Liimatainen K."/>
            <person name="Lipzen A."/>
            <person name="Lukacs Z."/>
            <person name="Mihaltcheva S."/>
            <person name="Morgado L.N."/>
            <person name="Niskanen T."/>
            <person name="Noordeloos M.E."/>
            <person name="Ohm R.A."/>
            <person name="Ortiz-Santana B."/>
            <person name="Ovrebo C."/>
            <person name="Racz N."/>
            <person name="Riley R."/>
            <person name="Savchenko A."/>
            <person name="Shiryaev A."/>
            <person name="Soop K."/>
            <person name="Spirin V."/>
            <person name="Szebenyi C."/>
            <person name="Tomsovsky M."/>
            <person name="Tulloss R.E."/>
            <person name="Uehling J."/>
            <person name="Grigoriev I.V."/>
            <person name="Vagvolgyi C."/>
            <person name="Papp T."/>
            <person name="Martin F.M."/>
            <person name="Miettinen O."/>
            <person name="Hibbett D.S."/>
            <person name="Nagy L.G."/>
        </authorList>
    </citation>
    <scope>NUCLEOTIDE SEQUENCE [LARGE SCALE GENOMIC DNA]</scope>
    <source>
        <strain evidence="1 2">CBS 309.79</strain>
    </source>
</reference>
<dbReference type="EMBL" id="ML178830">
    <property type="protein sequence ID" value="TFL00175.1"/>
    <property type="molecule type" value="Genomic_DNA"/>
</dbReference>